<sequence length="233" mass="25611">MLNSEIKAQALLAFHHTKSGRLDFTTHQVIATAEMGQYTLGAGRAFTEEDKESLIDLLLNVEGGIEFIDPCILVKSRRMLVWYHQPQVINVLFKEEAHIAPIPGLIFIATPGKLRCYAFKGKARPTPHTKLFYAPLGNMYTNGSFCTGNCDTPKDNALASIPGWERFVLECTNTHTGGTQVLRSASTYQEMVGFYKRLADAAAKDFPTKELIPVPGEPNHLTLQDALSDGGAA</sequence>
<dbReference type="AlphaFoldDB" id="A0A0G4E6K2"/>
<gene>
    <name evidence="1" type="ORF">PQBR55_0198</name>
</gene>
<geneLocation type="plasmid" evidence="1">
    <name>pQBR55</name>
</geneLocation>
<evidence type="ECO:0008006" key="2">
    <source>
        <dbReference type="Google" id="ProtNLM"/>
    </source>
</evidence>
<proteinExistence type="predicted"/>
<protein>
    <recommendedName>
        <fullName evidence="2">PRTRC system protein B</fullName>
    </recommendedName>
</protein>
<reference evidence="1" key="1">
    <citation type="submission" date="2014-12" db="EMBL/GenBank/DDBJ databases">
        <authorList>
            <person name="Hall J."/>
        </authorList>
    </citation>
    <scope>NUCLEOTIDE SEQUENCE [LARGE SCALE GENOMIC DNA]</scope>
    <source>
        <strain evidence="1">SBW25</strain>
        <plasmid evidence="1">pQBR55</plasmid>
    </source>
</reference>
<dbReference type="EMBL" id="LN713927">
    <property type="protein sequence ID" value="CEK42577.1"/>
    <property type="molecule type" value="Genomic_DNA"/>
</dbReference>
<name>A0A0G4E6K2_PSEFS</name>
<accession>A0A0G4E6K2</accession>
<dbReference type="Pfam" id="PF14460">
    <property type="entry name" value="Prok-E2_D"/>
    <property type="match status" value="1"/>
</dbReference>
<evidence type="ECO:0000313" key="1">
    <source>
        <dbReference type="EMBL" id="CEK42577.1"/>
    </source>
</evidence>
<organism evidence="1">
    <name type="scientific">Pseudomonas fluorescens (strain SBW25)</name>
    <dbReference type="NCBI Taxonomy" id="216595"/>
    <lineage>
        <taxon>Bacteria</taxon>
        <taxon>Pseudomonadati</taxon>
        <taxon>Pseudomonadota</taxon>
        <taxon>Gammaproteobacteria</taxon>
        <taxon>Pseudomonadales</taxon>
        <taxon>Pseudomonadaceae</taxon>
        <taxon>Pseudomonas</taxon>
    </lineage>
</organism>
<dbReference type="RefSeq" id="WP_176456123.1">
    <property type="nucleotide sequence ID" value="NZ_LN713927.1"/>
</dbReference>
<dbReference type="NCBIfam" id="TIGR03737">
    <property type="entry name" value="PRTRC_B"/>
    <property type="match status" value="1"/>
</dbReference>
<dbReference type="InterPro" id="IPR032787">
    <property type="entry name" value="Prok-E2_D"/>
</dbReference>
<reference evidence="1" key="2">
    <citation type="submission" date="2015-06" db="EMBL/GenBank/DDBJ databases">
        <title>Environmentally co-occuring mercury resistance plasmids are genetically and phenotypically diverse and confer variable context-dependent fitness effects.</title>
        <authorList>
            <person name="Hall J.P.J."/>
            <person name="Harrison E."/>
            <person name="Lilley A.K."/>
            <person name="Paterson S."/>
            <person name="Spiers A.J."/>
            <person name="Brockhurst M.A."/>
        </authorList>
    </citation>
    <scope>NUCLEOTIDE SEQUENCE [LARGE SCALE GENOMIC DNA]</scope>
    <source>
        <strain evidence="1">SBW25</strain>
        <plasmid evidence="1">pQBR55</plasmid>
    </source>
</reference>
<keyword evidence="1" id="KW-0614">Plasmid</keyword>
<dbReference type="InterPro" id="IPR022280">
    <property type="entry name" value="PRTRC_protein-B"/>
</dbReference>